<reference evidence="1 2" key="1">
    <citation type="submission" date="2020-03" db="EMBL/GenBank/DDBJ databases">
        <title>Complete genome sequence of Orbus sp. IPMB12 (BCRC 80908).</title>
        <authorList>
            <person name="Lo W.-S."/>
            <person name="Chang T.-H."/>
            <person name="Kuo C.-H."/>
        </authorList>
    </citation>
    <scope>NUCLEOTIDE SEQUENCE [LARGE SCALE GENOMIC DNA]</scope>
    <source>
        <strain evidence="1 2">IPMB12</strain>
    </source>
</reference>
<dbReference type="EMBL" id="CP050253">
    <property type="protein sequence ID" value="QIQ21310.1"/>
    <property type="molecule type" value="Genomic_DNA"/>
</dbReference>
<keyword evidence="2" id="KW-1185">Reference proteome</keyword>
<dbReference type="SUPFAM" id="SSF52540">
    <property type="entry name" value="P-loop containing nucleoside triphosphate hydrolases"/>
    <property type="match status" value="1"/>
</dbReference>
<gene>
    <name evidence="1" type="ORF">IPMB12_06185</name>
</gene>
<dbReference type="Proteomes" id="UP000501168">
    <property type="component" value="Chromosome"/>
</dbReference>
<name>A0A6G9ICJ9_9GAMM</name>
<sequence length="395" mass="44985">MKLFGDVSTEEKKDDPWKDRIEGKISLYKVAIVSENPERVERLKSILVLYNIVRIQVFEINFALLKDEVELDEFDVILIDIDTNDDVEFISAYLTQYIPVNSIAYVIGSNDSISFAHELEKKGIKYLLNDVQIDNLPMLLWQGKNEIQKRQGNIITFLGCKGGVGTSQLAYHTVKAISRISKIPMLLVQGGSGSFDMDFIVEKPIEKDGSIVELDDNLSVRIEPSKPGWDFKDDSIYKFNLVVFDHNLNSILSVPQLNNVFAVSNTVIVVINRDPYSIKVAKSILEERNRIIMRDDQLADKRFFICLNDNKPFNKKEMLADEDIAEFLEHPIDIKQGYFASNKKLQEAHTSKEVKSIATLLIGISESPRKLLNKLTTNGNKKKKSKFSLFKSKSK</sequence>
<dbReference type="InParanoid" id="A0A6G9ICJ9"/>
<evidence type="ECO:0000313" key="1">
    <source>
        <dbReference type="EMBL" id="QIQ21310.1"/>
    </source>
</evidence>
<evidence type="ECO:0000313" key="2">
    <source>
        <dbReference type="Proteomes" id="UP000501168"/>
    </source>
</evidence>
<dbReference type="Gene3D" id="3.40.50.300">
    <property type="entry name" value="P-loop containing nucleotide triphosphate hydrolases"/>
    <property type="match status" value="1"/>
</dbReference>
<organism evidence="1 2">
    <name type="scientific">Zophobihabitans entericus</name>
    <dbReference type="NCBI Taxonomy" id="1635327"/>
    <lineage>
        <taxon>Bacteria</taxon>
        <taxon>Pseudomonadati</taxon>
        <taxon>Pseudomonadota</taxon>
        <taxon>Gammaproteobacteria</taxon>
        <taxon>Orbales</taxon>
        <taxon>Orbaceae</taxon>
        <taxon>Zophobihabitans</taxon>
    </lineage>
</organism>
<proteinExistence type="predicted"/>
<accession>A0A6G9ICJ9</accession>
<protein>
    <recommendedName>
        <fullName evidence="3">Pilus assembly protein CpaE</fullName>
    </recommendedName>
</protein>
<evidence type="ECO:0008006" key="3">
    <source>
        <dbReference type="Google" id="ProtNLM"/>
    </source>
</evidence>
<dbReference type="InterPro" id="IPR027417">
    <property type="entry name" value="P-loop_NTPase"/>
</dbReference>
<dbReference type="AlphaFoldDB" id="A0A6G9ICJ9"/>
<dbReference type="KEGG" id="orb:IPMB12_06185"/>